<dbReference type="AlphaFoldDB" id="A0AAV2YSX6"/>
<keyword evidence="9" id="KW-1185">Reference proteome</keyword>
<evidence type="ECO:0000313" key="9">
    <source>
        <dbReference type="Proteomes" id="UP001146120"/>
    </source>
</evidence>
<dbReference type="InterPro" id="IPR036249">
    <property type="entry name" value="Thioredoxin-like_sf"/>
</dbReference>
<dbReference type="PROSITE" id="PS51257">
    <property type="entry name" value="PROKAR_LIPOPROTEIN"/>
    <property type="match status" value="1"/>
</dbReference>
<reference evidence="8" key="1">
    <citation type="submission" date="2022-11" db="EMBL/GenBank/DDBJ databases">
        <authorList>
            <person name="Morgan W.R."/>
            <person name="Tartar A."/>
        </authorList>
    </citation>
    <scope>NUCLEOTIDE SEQUENCE</scope>
    <source>
        <strain evidence="8">ARSEF 373</strain>
    </source>
</reference>
<keyword evidence="5" id="KW-0325">Glycoprotein</keyword>
<feature type="signal peptide" evidence="7">
    <location>
        <begin position="1"/>
        <end position="24"/>
    </location>
</feature>
<evidence type="ECO:0000256" key="1">
    <source>
        <dbReference type="ARBA" id="ARBA00004613"/>
    </source>
</evidence>
<dbReference type="Pfam" id="PF03227">
    <property type="entry name" value="GILT"/>
    <property type="match status" value="2"/>
</dbReference>
<evidence type="ECO:0000256" key="5">
    <source>
        <dbReference type="ARBA" id="ARBA00023180"/>
    </source>
</evidence>
<dbReference type="PANTHER" id="PTHR13234">
    <property type="entry name" value="GAMMA-INTERFERON INDUCIBLE LYSOSOMAL THIOL REDUCTASE GILT"/>
    <property type="match status" value="1"/>
</dbReference>
<name>A0AAV2YSX6_9STRA</name>
<feature type="region of interest" description="Disordered" evidence="6">
    <location>
        <begin position="451"/>
        <end position="493"/>
    </location>
</feature>
<keyword evidence="4 7" id="KW-0732">Signal</keyword>
<organism evidence="8 9">
    <name type="scientific">Lagenidium giganteum</name>
    <dbReference type="NCBI Taxonomy" id="4803"/>
    <lineage>
        <taxon>Eukaryota</taxon>
        <taxon>Sar</taxon>
        <taxon>Stramenopiles</taxon>
        <taxon>Oomycota</taxon>
        <taxon>Peronosporomycetes</taxon>
        <taxon>Pythiales</taxon>
        <taxon>Pythiaceae</taxon>
    </lineage>
</organism>
<comment type="similarity">
    <text evidence="2">Belongs to the GILT family.</text>
</comment>
<comment type="subcellular location">
    <subcellularLocation>
        <location evidence="1">Secreted</location>
    </subcellularLocation>
</comment>
<evidence type="ECO:0000256" key="2">
    <source>
        <dbReference type="ARBA" id="ARBA00005679"/>
    </source>
</evidence>
<dbReference type="PANTHER" id="PTHR13234:SF8">
    <property type="entry name" value="GAMMA-INTERFERON-INDUCIBLE LYSOSOMAL THIOL REDUCTASE"/>
    <property type="match status" value="1"/>
</dbReference>
<gene>
    <name evidence="8" type="ORF">N0F65_008067</name>
</gene>
<evidence type="ECO:0000256" key="4">
    <source>
        <dbReference type="ARBA" id="ARBA00022729"/>
    </source>
</evidence>
<keyword evidence="3" id="KW-0964">Secreted</keyword>
<dbReference type="GO" id="GO:0016671">
    <property type="term" value="F:oxidoreductase activity, acting on a sulfur group of donors, disulfide as acceptor"/>
    <property type="evidence" value="ECO:0007669"/>
    <property type="project" value="InterPro"/>
</dbReference>
<evidence type="ECO:0000313" key="8">
    <source>
        <dbReference type="EMBL" id="DAZ96516.1"/>
    </source>
</evidence>
<proteinExistence type="inferred from homology"/>
<reference evidence="8" key="2">
    <citation type="journal article" date="2023" name="Microbiol Resour">
        <title>Decontamination and Annotation of the Draft Genome Sequence of the Oomycete Lagenidium giganteum ARSEF 373.</title>
        <authorList>
            <person name="Morgan W.R."/>
            <person name="Tartar A."/>
        </authorList>
    </citation>
    <scope>NUCLEOTIDE SEQUENCE</scope>
    <source>
        <strain evidence="8">ARSEF 373</strain>
    </source>
</reference>
<dbReference type="Proteomes" id="UP001146120">
    <property type="component" value="Unassembled WGS sequence"/>
</dbReference>
<dbReference type="SUPFAM" id="SSF52833">
    <property type="entry name" value="Thioredoxin-like"/>
    <property type="match status" value="1"/>
</dbReference>
<feature type="chain" id="PRO_5043842178" description="Gamma-interferon-inducible lysosomal thiol reductase" evidence="7">
    <location>
        <begin position="25"/>
        <end position="547"/>
    </location>
</feature>
<accession>A0AAV2YSX6</accession>
<dbReference type="GO" id="GO:0005576">
    <property type="term" value="C:extracellular region"/>
    <property type="evidence" value="ECO:0007669"/>
    <property type="project" value="UniProtKB-SubCell"/>
</dbReference>
<feature type="compositionally biased region" description="Basic and acidic residues" evidence="6">
    <location>
        <begin position="451"/>
        <end position="466"/>
    </location>
</feature>
<dbReference type="InterPro" id="IPR004911">
    <property type="entry name" value="Interferon-induced_GILT"/>
</dbReference>
<protein>
    <recommendedName>
        <fullName evidence="10">Gamma-interferon-inducible lysosomal thiol reductase</fullName>
    </recommendedName>
</protein>
<evidence type="ECO:0000256" key="6">
    <source>
        <dbReference type="SAM" id="MobiDB-lite"/>
    </source>
</evidence>
<evidence type="ECO:0000256" key="7">
    <source>
        <dbReference type="SAM" id="SignalP"/>
    </source>
</evidence>
<evidence type="ECO:0000256" key="3">
    <source>
        <dbReference type="ARBA" id="ARBA00022525"/>
    </source>
</evidence>
<evidence type="ECO:0008006" key="10">
    <source>
        <dbReference type="Google" id="ProtNLM"/>
    </source>
</evidence>
<sequence>MARTREMLLLPLLACLALLGCSDAAMDDKYRVNLRVFYRAFCPACQWFVGDPLLELVRNEQFRNIVNLKLIPAAGMSDHDGQLNCEGGPLECTGHKWQACVIDQYKSDVVKYLGTIACIEGSESGHAGDWDTKVRNCLTPEQLQEVRSCFESKSESLLRDYIKKDESGNVQWMPYTIVEQKVLGSATQAVSLQELQTNVCSSYKGPKKYYPEVCESLSGAQTQFAPDDGEQLAPKVPGKTVDTKTDEEEFESAVKEEVKESGKVRLDVFWRAFCPGCMAFISKPLLRLLSDEQFQDIIDFRPVPAAGTYFDSSGNFVCNKGLVECIGHKWLSCVIEEFPKLGEMAEHLACLESKENKGVTWDFIINKCFSGSAHTKMQKCFDNKSVDLLKKHIAQRDKLELQWVPYVLVNGATIGDARHGISYKMLTEEVCKAYSGSVELRPLACQPKRLRNDDTTDVAKESEEPAIKPCPPKKTGTTGPVSYQDAPGMGMRKQLDTDVGEQGVKLNAGAAETGSSSPARSLVLPIICFVVVGGIAMRLSGGHKKDA</sequence>
<comment type="caution">
    <text evidence="8">The sequence shown here is derived from an EMBL/GenBank/DDBJ whole genome shotgun (WGS) entry which is preliminary data.</text>
</comment>
<dbReference type="EMBL" id="DAKRPA010000165">
    <property type="protein sequence ID" value="DAZ96516.1"/>
    <property type="molecule type" value="Genomic_DNA"/>
</dbReference>